<proteinExistence type="predicted"/>
<sequence>MAEPLLAPLGGVPELIETPEALAEMISSLANGTGPIAIDAERASGYKYSARAYLIQIKRNGGGLHLIDPIAVGQTHYWSELNAAFADQEWIIHASTQDLACLREVGINPQIMFDTELAGRIAGCERVGLGPLTEQLLGVTLAKEHSAVDWSIRPLRPEWLNYAALDVELLIELRNEIEKLLIEAGKLDWAKEDFAAILKAPAPQPRKDPWRRASGIHKVRDLNALAIIRALWLARNDFGKEIDLAPGRVFNDETLLLIATKPPKGFGDFKKALLRRTRLTDMPFEEWFKLFEDAQNLEGEDLPKLRLPSEGLPPAKMWQSRNPIGYARLTHAKAAIAECAIANGMPTENLISPEAVRRCCWPTPPESDADRRKFVASELAEFGARPWQIGLVLAPITAILSEKEPLIVEVTESEGEEPETTAADSE</sequence>
<dbReference type="EMBL" id="CAFAAZ010000001">
    <property type="protein sequence ID" value="CAB4813109.1"/>
    <property type="molecule type" value="Genomic_DNA"/>
</dbReference>
<dbReference type="InterPro" id="IPR041605">
    <property type="entry name" value="Exo_C"/>
</dbReference>
<dbReference type="Gene3D" id="3.30.420.10">
    <property type="entry name" value="Ribonuclease H-like superfamily/Ribonuclease H"/>
    <property type="match status" value="1"/>
</dbReference>
<evidence type="ECO:0000313" key="6">
    <source>
        <dbReference type="EMBL" id="CAB4887901.1"/>
    </source>
</evidence>
<protein>
    <submittedName>
        <fullName evidence="3">Unannotated protein</fullName>
    </submittedName>
</protein>
<dbReference type="Gene3D" id="1.10.150.80">
    <property type="entry name" value="HRDC domain"/>
    <property type="match status" value="2"/>
</dbReference>
<dbReference type="PROSITE" id="PS50967">
    <property type="entry name" value="HRDC"/>
    <property type="match status" value="1"/>
</dbReference>
<dbReference type="SUPFAM" id="SSF47819">
    <property type="entry name" value="HRDC-like"/>
    <property type="match status" value="1"/>
</dbReference>
<gene>
    <name evidence="2" type="ORF">UFOPK2343_00300</name>
    <name evidence="3" type="ORF">UFOPK2652_00550</name>
    <name evidence="4" type="ORF">UFOPK3128_00190</name>
    <name evidence="5" type="ORF">UFOPK3227_00041</name>
    <name evidence="6" type="ORF">UFOPK3511_00082</name>
    <name evidence="7" type="ORF">UFOPK3880_00190</name>
    <name evidence="8" type="ORF">UFOPK4146_00443</name>
</gene>
<dbReference type="GO" id="GO:0006139">
    <property type="term" value="P:nucleobase-containing compound metabolic process"/>
    <property type="evidence" value="ECO:0007669"/>
    <property type="project" value="InterPro"/>
</dbReference>
<dbReference type="EMBL" id="CAFBMA010000001">
    <property type="protein sequence ID" value="CAB4887901.1"/>
    <property type="molecule type" value="Genomic_DNA"/>
</dbReference>
<dbReference type="EMBL" id="CAEZXD010000004">
    <property type="protein sequence ID" value="CAB4669735.1"/>
    <property type="molecule type" value="Genomic_DNA"/>
</dbReference>
<dbReference type="PANTHER" id="PTHR47649">
    <property type="entry name" value="RIBONUCLEASE D"/>
    <property type="match status" value="1"/>
</dbReference>
<feature type="domain" description="HRDC" evidence="1">
    <location>
        <begin position="221"/>
        <end position="301"/>
    </location>
</feature>
<dbReference type="PANTHER" id="PTHR47649:SF1">
    <property type="entry name" value="RIBONUCLEASE D"/>
    <property type="match status" value="1"/>
</dbReference>
<dbReference type="InterPro" id="IPR002121">
    <property type="entry name" value="HRDC_dom"/>
</dbReference>
<accession>A0A6J6Q8B7</accession>
<dbReference type="InterPro" id="IPR002562">
    <property type="entry name" value="3'-5'_exonuclease_dom"/>
</dbReference>
<dbReference type="SUPFAM" id="SSF53098">
    <property type="entry name" value="Ribonuclease H-like"/>
    <property type="match status" value="1"/>
</dbReference>
<evidence type="ECO:0000313" key="5">
    <source>
        <dbReference type="EMBL" id="CAB4837034.1"/>
    </source>
</evidence>
<reference evidence="3" key="1">
    <citation type="submission" date="2020-05" db="EMBL/GenBank/DDBJ databases">
        <authorList>
            <person name="Chiriac C."/>
            <person name="Salcher M."/>
            <person name="Ghai R."/>
            <person name="Kavagutti S V."/>
        </authorList>
    </citation>
    <scope>NUCLEOTIDE SEQUENCE</scope>
</reference>
<dbReference type="SMART" id="SM00341">
    <property type="entry name" value="HRDC"/>
    <property type="match status" value="1"/>
</dbReference>
<dbReference type="EMBL" id="CAEZYD010000005">
    <property type="protein sequence ID" value="CAB4707046.1"/>
    <property type="molecule type" value="Genomic_DNA"/>
</dbReference>
<dbReference type="InterPro" id="IPR012337">
    <property type="entry name" value="RNaseH-like_sf"/>
</dbReference>
<evidence type="ECO:0000313" key="8">
    <source>
        <dbReference type="EMBL" id="CAB5024264.1"/>
    </source>
</evidence>
<dbReference type="Pfam" id="PF18305">
    <property type="entry name" value="DNA_pol_A_exoN"/>
    <property type="match status" value="1"/>
</dbReference>
<dbReference type="CDD" id="cd06142">
    <property type="entry name" value="RNaseD_exo"/>
    <property type="match status" value="1"/>
</dbReference>
<dbReference type="SMART" id="SM00474">
    <property type="entry name" value="35EXOc"/>
    <property type="match status" value="1"/>
</dbReference>
<dbReference type="EMBL" id="CAFAHD010000002">
    <property type="protein sequence ID" value="CAB4837034.1"/>
    <property type="molecule type" value="Genomic_DNA"/>
</dbReference>
<organism evidence="3">
    <name type="scientific">freshwater metagenome</name>
    <dbReference type="NCBI Taxonomy" id="449393"/>
    <lineage>
        <taxon>unclassified sequences</taxon>
        <taxon>metagenomes</taxon>
        <taxon>ecological metagenomes</taxon>
    </lineage>
</organism>
<dbReference type="GO" id="GO:0000166">
    <property type="term" value="F:nucleotide binding"/>
    <property type="evidence" value="ECO:0007669"/>
    <property type="project" value="InterPro"/>
</dbReference>
<name>A0A6J6Q8B7_9ZZZZ</name>
<dbReference type="Pfam" id="PF01612">
    <property type="entry name" value="DNA_pol_A_exo1"/>
    <property type="match status" value="1"/>
</dbReference>
<dbReference type="InterPro" id="IPR010997">
    <property type="entry name" value="HRDC-like_sf"/>
</dbReference>
<evidence type="ECO:0000313" key="7">
    <source>
        <dbReference type="EMBL" id="CAB4959382.1"/>
    </source>
</evidence>
<evidence type="ECO:0000313" key="3">
    <source>
        <dbReference type="EMBL" id="CAB4707046.1"/>
    </source>
</evidence>
<dbReference type="AlphaFoldDB" id="A0A6J6Q8B7"/>
<dbReference type="InterPro" id="IPR051086">
    <property type="entry name" value="RNase_D-like"/>
</dbReference>
<dbReference type="GO" id="GO:0003676">
    <property type="term" value="F:nucleic acid binding"/>
    <property type="evidence" value="ECO:0007669"/>
    <property type="project" value="InterPro"/>
</dbReference>
<dbReference type="EMBL" id="CAFBNU010000001">
    <property type="protein sequence ID" value="CAB4959382.1"/>
    <property type="molecule type" value="Genomic_DNA"/>
</dbReference>
<dbReference type="GO" id="GO:0008408">
    <property type="term" value="F:3'-5' exonuclease activity"/>
    <property type="evidence" value="ECO:0007669"/>
    <property type="project" value="InterPro"/>
</dbReference>
<evidence type="ECO:0000259" key="1">
    <source>
        <dbReference type="PROSITE" id="PS50967"/>
    </source>
</evidence>
<evidence type="ECO:0000313" key="2">
    <source>
        <dbReference type="EMBL" id="CAB4669735.1"/>
    </source>
</evidence>
<dbReference type="Pfam" id="PF00570">
    <property type="entry name" value="HRDC"/>
    <property type="match status" value="1"/>
</dbReference>
<dbReference type="EMBL" id="CAFBPT010000002">
    <property type="protein sequence ID" value="CAB5024264.1"/>
    <property type="molecule type" value="Genomic_DNA"/>
</dbReference>
<evidence type="ECO:0000313" key="4">
    <source>
        <dbReference type="EMBL" id="CAB4813109.1"/>
    </source>
</evidence>
<dbReference type="InterPro" id="IPR036397">
    <property type="entry name" value="RNaseH_sf"/>
</dbReference>
<dbReference type="InterPro" id="IPR044876">
    <property type="entry name" value="HRDC_dom_sf"/>
</dbReference>